<protein>
    <submittedName>
        <fullName evidence="1">7985_t:CDS:1</fullName>
    </submittedName>
</protein>
<comment type="caution">
    <text evidence="1">The sequence shown here is derived from an EMBL/GenBank/DDBJ whole genome shotgun (WGS) entry which is preliminary data.</text>
</comment>
<name>A0A9N9A6G8_9GLOM</name>
<gene>
    <name evidence="1" type="ORF">RFULGI_LOCUS3370</name>
</gene>
<accession>A0A9N9A6G8</accession>
<sequence>MTNRIEELYKIYENLTKEMELKLIKENDQIEYNDSEEFACTINNPISIKTKGRNSKRIKGFNDKVRKCGICNSKGHNIYTCLSLAESYNSEDNSEKNDLEDNSEENNLEEINIKYKSINNLNFISMSKLLDW</sequence>
<reference evidence="1" key="1">
    <citation type="submission" date="2021-06" db="EMBL/GenBank/DDBJ databases">
        <authorList>
            <person name="Kallberg Y."/>
            <person name="Tangrot J."/>
            <person name="Rosling A."/>
        </authorList>
    </citation>
    <scope>NUCLEOTIDE SEQUENCE</scope>
    <source>
        <strain evidence="1">IN212</strain>
    </source>
</reference>
<dbReference type="EMBL" id="CAJVPZ010002927">
    <property type="protein sequence ID" value="CAG8521462.1"/>
    <property type="molecule type" value="Genomic_DNA"/>
</dbReference>
<proteinExistence type="predicted"/>
<evidence type="ECO:0000313" key="1">
    <source>
        <dbReference type="EMBL" id="CAG8521462.1"/>
    </source>
</evidence>
<evidence type="ECO:0000313" key="2">
    <source>
        <dbReference type="Proteomes" id="UP000789396"/>
    </source>
</evidence>
<dbReference type="OrthoDB" id="2441646at2759"/>
<dbReference type="AlphaFoldDB" id="A0A9N9A6G8"/>
<dbReference type="Proteomes" id="UP000789396">
    <property type="component" value="Unassembled WGS sequence"/>
</dbReference>
<organism evidence="1 2">
    <name type="scientific">Racocetra fulgida</name>
    <dbReference type="NCBI Taxonomy" id="60492"/>
    <lineage>
        <taxon>Eukaryota</taxon>
        <taxon>Fungi</taxon>
        <taxon>Fungi incertae sedis</taxon>
        <taxon>Mucoromycota</taxon>
        <taxon>Glomeromycotina</taxon>
        <taxon>Glomeromycetes</taxon>
        <taxon>Diversisporales</taxon>
        <taxon>Gigasporaceae</taxon>
        <taxon>Racocetra</taxon>
    </lineage>
</organism>
<keyword evidence="2" id="KW-1185">Reference proteome</keyword>